<proteinExistence type="predicted"/>
<sequence>MKKFYEQDIKELILEKQHLFVPADDENTVLFEKAIVSGSTIADCIIFSTSQGILGIEIKTERDTTKRLNKQLKHYSLICDKVFVLCHDDHVDKTEAILTKHGHSHVGIISYEEYKGEPIVGVYKHATRSPYKDVHAAYNILWRSEIASILGSFKRQMNTLEELGMTVNSAASRSGGVDGMFKASSAGKYVRKPELIKAIVNRLGAEEANRFLCRVFANRKMHPSKLLKYNQFKVKD</sequence>
<reference evidence="1 2" key="1">
    <citation type="journal article" date="2016" name="Genome Announc.">
        <title>Complete Genome Sequence of Bacillus megaterium Bacteriophage Eldridge.</title>
        <authorList>
            <person name="Reveille A.M."/>
            <person name="Eldridge K.A."/>
            <person name="Temple L.M."/>
        </authorList>
    </citation>
    <scope>NUCLEOTIDE SEQUENCE [LARGE SCALE GENOMIC DNA]</scope>
</reference>
<name>A0A0Y0ASR6_9CAUD</name>
<evidence type="ECO:0000313" key="2">
    <source>
        <dbReference type="Proteomes" id="UP000204502"/>
    </source>
</evidence>
<dbReference type="GeneID" id="28801815"/>
<dbReference type="Proteomes" id="UP000204502">
    <property type="component" value="Segment"/>
</dbReference>
<dbReference type="NCBIfam" id="NF033832">
    <property type="entry name" value="sce7726_fam"/>
    <property type="match status" value="1"/>
</dbReference>
<dbReference type="OrthoDB" id="7989at10239"/>
<organism evidence="1 2">
    <name type="scientific">Bacillus phage Eldridge</name>
    <dbReference type="NCBI Taxonomy" id="1776293"/>
    <lineage>
        <taxon>Viruses</taxon>
        <taxon>Duplodnaviria</taxon>
        <taxon>Heunggongvirae</taxon>
        <taxon>Uroviricota</taxon>
        <taxon>Caudoviricetes</taxon>
        <taxon>Herelleviridae</taxon>
        <taxon>Bastillevirinae</taxon>
        <taxon>Eldridgevirus</taxon>
        <taxon>Eldridgevirus eldridge</taxon>
    </lineage>
</organism>
<gene>
    <name evidence="1" type="ORF">Eldridge_0156</name>
</gene>
<accession>A0A0Y0ASR6</accession>
<dbReference type="InterPro" id="IPR047729">
    <property type="entry name" value="Sce7726-like"/>
</dbReference>
<dbReference type="KEGG" id="vg:28801815"/>
<keyword evidence="2" id="KW-1185">Reference proteome</keyword>
<evidence type="ECO:0000313" key="1">
    <source>
        <dbReference type="EMBL" id="AMB18736.1"/>
    </source>
</evidence>
<protein>
    <submittedName>
        <fullName evidence="1">Uncharacterized protein</fullName>
    </submittedName>
</protein>
<dbReference type="RefSeq" id="YP_009274860.1">
    <property type="nucleotide sequence ID" value="NC_030920.1"/>
</dbReference>
<dbReference type="EMBL" id="KU253712">
    <property type="protein sequence ID" value="AMB18736.1"/>
    <property type="molecule type" value="Genomic_DNA"/>
</dbReference>